<name>A0A2P6SK19_ROSCH</name>
<reference evidence="1 2" key="1">
    <citation type="journal article" date="2018" name="Nat. Genet.">
        <title>The Rosa genome provides new insights in the design of modern roses.</title>
        <authorList>
            <person name="Bendahmane M."/>
        </authorList>
    </citation>
    <scope>NUCLEOTIDE SEQUENCE [LARGE SCALE GENOMIC DNA]</scope>
    <source>
        <strain evidence="2">cv. Old Blush</strain>
    </source>
</reference>
<dbReference type="Proteomes" id="UP000238479">
    <property type="component" value="Chromosome 1"/>
</dbReference>
<evidence type="ECO:0000313" key="2">
    <source>
        <dbReference type="Proteomes" id="UP000238479"/>
    </source>
</evidence>
<keyword evidence="2" id="KW-1185">Reference proteome</keyword>
<dbReference type="AlphaFoldDB" id="A0A2P6SK19"/>
<dbReference type="EMBL" id="PDCK01000039">
    <property type="protein sequence ID" value="PRQ59022.1"/>
    <property type="molecule type" value="Genomic_DNA"/>
</dbReference>
<organism evidence="1 2">
    <name type="scientific">Rosa chinensis</name>
    <name type="common">China rose</name>
    <dbReference type="NCBI Taxonomy" id="74649"/>
    <lineage>
        <taxon>Eukaryota</taxon>
        <taxon>Viridiplantae</taxon>
        <taxon>Streptophyta</taxon>
        <taxon>Embryophyta</taxon>
        <taxon>Tracheophyta</taxon>
        <taxon>Spermatophyta</taxon>
        <taxon>Magnoliopsida</taxon>
        <taxon>eudicotyledons</taxon>
        <taxon>Gunneridae</taxon>
        <taxon>Pentapetalae</taxon>
        <taxon>rosids</taxon>
        <taxon>fabids</taxon>
        <taxon>Rosales</taxon>
        <taxon>Rosaceae</taxon>
        <taxon>Rosoideae</taxon>
        <taxon>Rosoideae incertae sedis</taxon>
        <taxon>Rosa</taxon>
    </lineage>
</organism>
<gene>
    <name evidence="1" type="ORF">RchiOBHm_Chr1g0365601</name>
</gene>
<accession>A0A2P6SK19</accession>
<sequence>MLCFHHYLIFYIFYKPLSYSTFIIFLHLIISLFFFLPINTLLLSLSNHLPSSISSSLSLHFLSIFSPSSSAFNVSSKGEEEEEGAVSIIIHPPP</sequence>
<protein>
    <submittedName>
        <fullName evidence="1">Uncharacterized protein</fullName>
    </submittedName>
</protein>
<dbReference type="Gramene" id="PRQ59022">
    <property type="protein sequence ID" value="PRQ59022"/>
    <property type="gene ID" value="RchiOBHm_Chr1g0365601"/>
</dbReference>
<evidence type="ECO:0000313" key="1">
    <source>
        <dbReference type="EMBL" id="PRQ59022.1"/>
    </source>
</evidence>
<proteinExistence type="predicted"/>
<comment type="caution">
    <text evidence="1">The sequence shown here is derived from an EMBL/GenBank/DDBJ whole genome shotgun (WGS) entry which is preliminary data.</text>
</comment>